<sequence>MPNFGDRGVLLRSSAIRLLSVSAIMGSMCAGALWPGPKAQLPEGDFGRRMLQQCRLLEKPNVSVDLKHFKAMSEKFPAEFGIDTCRVKAQPADRSEKIREQIASAYPVIHERTLLLYISFLEHKLKFGSKQEKNLYKDMTVVDFVQRLLAKRCVWFYGSGDFYKTVDGQTGHEGFEKVGTAAEKYPLTLNSVLSYDEIKLAALLYASTHSEFINNGRRSNAGEVTQDKSTIEREGVIIGLIGARFERPDVMEYQDIMITQTQNTQNRGYGLSKTSNITDTPASDLRRIWREFYEEPEDFIFEDIPQNEDRFEEVPEGVFDHQVMRKRYAISFDTLLLEAQDRALKMGKPAYIHVVGIGLGVWKAARRQDSTFFQSFEERLQALGARLSHIGVVHFSWFHIRGFGGLYDGALFPVENHPRGGILIRNSKRNPADKLEENMLPVVTYAWDGNALPGNEFWAKTLIGTGDPAAACSTLITELQNTHINRDYMSGANLHIASVEHGLLHVGDYARKVIV</sequence>
<dbReference type="RefSeq" id="XP_016938852.2">
    <property type="nucleotide sequence ID" value="XM_017083363.4"/>
</dbReference>
<dbReference type="GeneID" id="108016655"/>
<accession>A0AB39ZM74</accession>
<dbReference type="Pfam" id="PF16062">
    <property type="entry name" value="MavL-like"/>
    <property type="match status" value="1"/>
</dbReference>
<name>A0AB39ZM74_DROSZ</name>
<gene>
    <name evidence="2" type="primary">LOC108016655</name>
</gene>
<organism evidence="1 2">
    <name type="scientific">Drosophila suzukii</name>
    <name type="common">Spotted-wing drosophila fruit fly</name>
    <dbReference type="NCBI Taxonomy" id="28584"/>
    <lineage>
        <taxon>Eukaryota</taxon>
        <taxon>Metazoa</taxon>
        <taxon>Ecdysozoa</taxon>
        <taxon>Arthropoda</taxon>
        <taxon>Hexapoda</taxon>
        <taxon>Insecta</taxon>
        <taxon>Pterygota</taxon>
        <taxon>Neoptera</taxon>
        <taxon>Endopterygota</taxon>
        <taxon>Diptera</taxon>
        <taxon>Brachycera</taxon>
        <taxon>Muscomorpha</taxon>
        <taxon>Ephydroidea</taxon>
        <taxon>Drosophilidae</taxon>
        <taxon>Drosophila</taxon>
        <taxon>Sophophora</taxon>
    </lineage>
</organism>
<dbReference type="Proteomes" id="UP001652628">
    <property type="component" value="Chromosome X"/>
</dbReference>
<keyword evidence="1" id="KW-1185">Reference proteome</keyword>
<proteinExistence type="predicted"/>
<evidence type="ECO:0000313" key="1">
    <source>
        <dbReference type="Proteomes" id="UP001652628"/>
    </source>
</evidence>
<dbReference type="AlphaFoldDB" id="A0AB39ZM74"/>
<evidence type="ECO:0000313" key="2">
    <source>
        <dbReference type="RefSeq" id="XP_016938852.2"/>
    </source>
</evidence>
<protein>
    <submittedName>
        <fullName evidence="2">Uncharacterized protein</fullName>
    </submittedName>
</protein>
<reference evidence="2" key="1">
    <citation type="submission" date="2025-08" db="UniProtKB">
        <authorList>
            <consortium name="RefSeq"/>
        </authorList>
    </citation>
    <scope>IDENTIFICATION</scope>
</reference>
<dbReference type="InterPro" id="IPR032063">
    <property type="entry name" value="MavL-like"/>
</dbReference>